<sequence>MAVVSLAATALARLRHGDFEVDRVDAGAVFAGGTGVEHVLGHAVPEAFGSWAVRLDHRADQRKMPAMWSPARWMVAVFS</sequence>
<evidence type="ECO:0000313" key="2">
    <source>
        <dbReference type="Proteomes" id="UP001059597"/>
    </source>
</evidence>
<accession>A0ABN6R8V1</accession>
<geneLocation type="plasmid" evidence="1 2">
    <name>SNP1</name>
</geneLocation>
<dbReference type="Proteomes" id="UP001059597">
    <property type="component" value="Plasmid SNP1"/>
</dbReference>
<protein>
    <submittedName>
        <fullName evidence="1">Uncharacterized protein</fullName>
    </submittedName>
</protein>
<name>A0ABN6R8V1_STRNI</name>
<proteinExistence type="predicted"/>
<keyword evidence="2" id="KW-1185">Reference proteome</keyword>
<organism evidence="1 2">
    <name type="scientific">Streptomyces nigrescens</name>
    <dbReference type="NCBI Taxonomy" id="1920"/>
    <lineage>
        <taxon>Bacteria</taxon>
        <taxon>Bacillati</taxon>
        <taxon>Actinomycetota</taxon>
        <taxon>Actinomycetes</taxon>
        <taxon>Kitasatosporales</taxon>
        <taxon>Streptomycetaceae</taxon>
        <taxon>Streptomyces</taxon>
    </lineage>
</organism>
<evidence type="ECO:0000313" key="1">
    <source>
        <dbReference type="EMBL" id="BDM74788.1"/>
    </source>
</evidence>
<keyword evidence="1" id="KW-0614">Plasmid</keyword>
<dbReference type="EMBL" id="AP026074">
    <property type="protein sequence ID" value="BDM74788.1"/>
    <property type="molecule type" value="Genomic_DNA"/>
</dbReference>
<gene>
    <name evidence="1" type="ORF">HEK616_82750</name>
</gene>
<reference evidence="1" key="1">
    <citation type="submission" date="2022-06" db="EMBL/GenBank/DDBJ databases">
        <title>Complete genome sequence of Streptomyces nigrescens HEK616.</title>
        <authorList>
            <person name="Asamizu S."/>
            <person name="Onaka H."/>
        </authorList>
    </citation>
    <scope>NUCLEOTIDE SEQUENCE</scope>
    <source>
        <strain evidence="1">HEK616</strain>
        <plasmid evidence="1">SNP1</plasmid>
    </source>
</reference>